<dbReference type="AlphaFoldDB" id="A0A2R8C3S4"/>
<name>A0A2R8C3S4_9RHOB</name>
<gene>
    <name evidence="2" type="ORF">TRM7615_00565</name>
</gene>
<evidence type="ECO:0000313" key="2">
    <source>
        <dbReference type="EMBL" id="SPJ27084.1"/>
    </source>
</evidence>
<dbReference type="EMBL" id="ONZG01000001">
    <property type="protein sequence ID" value="SPJ27084.1"/>
    <property type="molecule type" value="Genomic_DNA"/>
</dbReference>
<evidence type="ECO:0000313" key="3">
    <source>
        <dbReference type="Proteomes" id="UP000244898"/>
    </source>
</evidence>
<organism evidence="2 3">
    <name type="scientific">Falsiruegeria mediterranea M17</name>
    <dbReference type="NCBI Taxonomy" id="1200281"/>
    <lineage>
        <taxon>Bacteria</taxon>
        <taxon>Pseudomonadati</taxon>
        <taxon>Pseudomonadota</taxon>
        <taxon>Alphaproteobacteria</taxon>
        <taxon>Rhodobacterales</taxon>
        <taxon>Roseobacteraceae</taxon>
        <taxon>Falsiruegeria</taxon>
    </lineage>
</organism>
<evidence type="ECO:0008006" key="4">
    <source>
        <dbReference type="Google" id="ProtNLM"/>
    </source>
</evidence>
<dbReference type="OrthoDB" id="7871953at2"/>
<feature type="region of interest" description="Disordered" evidence="1">
    <location>
        <begin position="45"/>
        <end position="67"/>
    </location>
</feature>
<reference evidence="3" key="1">
    <citation type="submission" date="2018-03" db="EMBL/GenBank/DDBJ databases">
        <authorList>
            <person name="Rodrigo-Torres L."/>
            <person name="Arahal R. D."/>
            <person name="Lucena T."/>
        </authorList>
    </citation>
    <scope>NUCLEOTIDE SEQUENCE [LARGE SCALE GENOMIC DNA]</scope>
    <source>
        <strain evidence="3">CECT 7615</strain>
    </source>
</reference>
<dbReference type="Proteomes" id="UP000244898">
    <property type="component" value="Unassembled WGS sequence"/>
</dbReference>
<dbReference type="RefSeq" id="WP_125133634.1">
    <property type="nucleotide sequence ID" value="NZ_ONZG01000001.1"/>
</dbReference>
<protein>
    <recommendedName>
        <fullName evidence="4">Response regulatory domain-containing protein</fullName>
    </recommendedName>
</protein>
<accession>A0A2R8C3S4</accession>
<sequence>MKTNTRARHVLEKAHEMFVAGTRALSSYLTLPTKPKGVLVHSPKGVHWGDFQPDRPQPANADQNVQSRPLDSEQLLADPLLLREQPALVVSAKVRAAEDMSTWVEALGGEVATTSSISLALDSIAESTQSWGLLVVYADEIADIHEVVEALLLVRSVSSELPIILLSASFSGHEFGVERRAICDVSLKAPASFTSFRLAVSQAVSNNRLYNERVLA</sequence>
<evidence type="ECO:0000256" key="1">
    <source>
        <dbReference type="SAM" id="MobiDB-lite"/>
    </source>
</evidence>
<keyword evidence="3" id="KW-1185">Reference proteome</keyword>
<proteinExistence type="predicted"/>